<dbReference type="InterPro" id="IPR023862">
    <property type="entry name" value="CHP03960_rSAM"/>
</dbReference>
<organism evidence="3 4">
    <name type="scientific">candidate division WOR-3 bacterium</name>
    <dbReference type="NCBI Taxonomy" id="2052148"/>
    <lineage>
        <taxon>Bacteria</taxon>
        <taxon>Bacteria division WOR-3</taxon>
    </lineage>
</organism>
<dbReference type="GO" id="GO:0003824">
    <property type="term" value="F:catalytic activity"/>
    <property type="evidence" value="ECO:0007669"/>
    <property type="project" value="InterPro"/>
</dbReference>
<dbReference type="InterPro" id="IPR058240">
    <property type="entry name" value="rSAM_sf"/>
</dbReference>
<dbReference type="NCBIfam" id="TIGR03936">
    <property type="entry name" value="sam_1_link_chp"/>
    <property type="match status" value="1"/>
</dbReference>
<dbReference type="Gene3D" id="3.80.30.20">
    <property type="entry name" value="tm_1862 like domain"/>
    <property type="match status" value="1"/>
</dbReference>
<dbReference type="Proteomes" id="UP000779900">
    <property type="component" value="Unassembled WGS sequence"/>
</dbReference>
<evidence type="ECO:0000313" key="4">
    <source>
        <dbReference type="Proteomes" id="UP000779900"/>
    </source>
</evidence>
<dbReference type="Pfam" id="PF04055">
    <property type="entry name" value="Radical_SAM"/>
    <property type="match status" value="1"/>
</dbReference>
<dbReference type="PANTHER" id="PTHR42731:SF1">
    <property type="entry name" value="RADICAL SAM DOMAIN PROTEIN"/>
    <property type="match status" value="1"/>
</dbReference>
<dbReference type="PANTHER" id="PTHR42731">
    <property type="entry name" value="SLL1084 PROTEIN"/>
    <property type="match status" value="1"/>
</dbReference>
<dbReference type="InterPro" id="IPR045784">
    <property type="entry name" value="Radical_SAM_N2"/>
</dbReference>
<feature type="region of interest" description="Disordered" evidence="1">
    <location>
        <begin position="203"/>
        <end position="241"/>
    </location>
</feature>
<dbReference type="SUPFAM" id="SSF102114">
    <property type="entry name" value="Radical SAM enzymes"/>
    <property type="match status" value="1"/>
</dbReference>
<dbReference type="InterPro" id="IPR018768">
    <property type="entry name" value="DUF2344"/>
</dbReference>
<dbReference type="Pfam" id="PF10105">
    <property type="entry name" value="DUF2344"/>
    <property type="match status" value="1"/>
</dbReference>
<feature type="domain" description="Radical SAM core" evidence="2">
    <location>
        <begin position="272"/>
        <end position="497"/>
    </location>
</feature>
<gene>
    <name evidence="3" type="ORF">FJY68_08855</name>
</gene>
<accession>A0A937XHW7</accession>
<dbReference type="SFLD" id="SFLDS00029">
    <property type="entry name" value="Radical_SAM"/>
    <property type="match status" value="1"/>
</dbReference>
<dbReference type="SFLD" id="SFLDG01082">
    <property type="entry name" value="B12-binding_domain_containing"/>
    <property type="match status" value="1"/>
</dbReference>
<sequence length="874" mass="97724">MDERIREVLPLVTKPIRYTGGEYNALLRDPDSARVGWVLAMPEAYELGMSNYGLRILYSIINRLDNAVCERCYAPWPDFGKALQERGLPLYALESRRPVSEFDLLGLSLQSELSYTNVLYLLDLCRIPLHRTERNASHPLVVAGGPCTVNPLPMADFIDVFVVGDGEEAVREITGVVAEWNRHDRREVLERLSRLEGVYVPGVTREQPKSEGRSQSAEGRSAGTGFGTQESSESRVQSPESRVAEGWTVRRRVVGELKEEDFPFPPLVPICEITHDRLTIEMARGCTRGCRFCQAGMMNRPIRLRSQESVVRLAERGIRASGWEEVSLLSLSALDYPDLPGLVGKLNSRLKDRRVSISLPSTRGEDFSSELALSLQEVKKSGLTFAPETASAKLRGFVNKDISELRILESVRNALDAGWNGVKLYFMVGLPGESDTDVDEIGRFVTEVGRLCKGRPVRFNLSPFVPKPHTPLQWAPFADIAETGARIDRVRSAINRRNVKAKWANPECSYVEALLARGDERLGPVIERVYREGGVFQEWTEFFRFQVWTDSCRAQGIDPQEYHRERRTDERLPWDFINMGVSREFLAREYEKAKAGEMTPDCASGACTDCGACEGHDRNSRGVSDRVPSPAEKTEPDYGRRPRPLQSFQELRTRFRIRYAVEEAYQFAAHLDRVRAFYRSLRRSELPIAYTKGFAPKPMLSFGPPLPVGLTSGGEYLDVYTAYHYTGNILRDLGTFLPKGLRIVAAQPIAREHPSLGRIINLARYDVSMPRAFDGDFSALAERAKGLTGVKEILPGKGLALLSAEENSACTHSGPAVSASGTVVLDLGIEAGVKLFDALAAIFKISDTEARCLLIRRRDCLVAQNGRIRTPMED</sequence>
<reference evidence="3" key="1">
    <citation type="submission" date="2019-03" db="EMBL/GenBank/DDBJ databases">
        <title>Lake Tanganyika Metagenome-Assembled Genomes (MAGs).</title>
        <authorList>
            <person name="Tran P."/>
        </authorList>
    </citation>
    <scope>NUCLEOTIDE SEQUENCE</scope>
    <source>
        <strain evidence="3">K_DeepCast_150m_m2_040</strain>
    </source>
</reference>
<comment type="caution">
    <text evidence="3">The sequence shown here is derived from an EMBL/GenBank/DDBJ whole genome shotgun (WGS) entry which is preliminary data.</text>
</comment>
<dbReference type="CDD" id="cd01335">
    <property type="entry name" value="Radical_SAM"/>
    <property type="match status" value="1"/>
</dbReference>
<dbReference type="EMBL" id="VGIR01000051">
    <property type="protein sequence ID" value="MBM3331941.1"/>
    <property type="molecule type" value="Genomic_DNA"/>
</dbReference>
<proteinExistence type="predicted"/>
<evidence type="ECO:0000256" key="1">
    <source>
        <dbReference type="SAM" id="MobiDB-lite"/>
    </source>
</evidence>
<name>A0A937XHW7_UNCW3</name>
<evidence type="ECO:0000259" key="2">
    <source>
        <dbReference type="PROSITE" id="PS51918"/>
    </source>
</evidence>
<protein>
    <submittedName>
        <fullName evidence="3">TIGR03960 family B12-binding radical SAM protein</fullName>
    </submittedName>
</protein>
<dbReference type="InterPro" id="IPR023404">
    <property type="entry name" value="rSAM_horseshoe"/>
</dbReference>
<dbReference type="InterPro" id="IPR007197">
    <property type="entry name" value="rSAM"/>
</dbReference>
<dbReference type="SMART" id="SM00729">
    <property type="entry name" value="Elp3"/>
    <property type="match status" value="1"/>
</dbReference>
<dbReference type="AlphaFoldDB" id="A0A937XHW7"/>
<feature type="region of interest" description="Disordered" evidence="1">
    <location>
        <begin position="617"/>
        <end position="644"/>
    </location>
</feature>
<dbReference type="PROSITE" id="PS51918">
    <property type="entry name" value="RADICAL_SAM"/>
    <property type="match status" value="1"/>
</dbReference>
<feature type="compositionally biased region" description="Polar residues" evidence="1">
    <location>
        <begin position="227"/>
        <end position="240"/>
    </location>
</feature>
<dbReference type="GO" id="GO:0051536">
    <property type="term" value="F:iron-sulfur cluster binding"/>
    <property type="evidence" value="ECO:0007669"/>
    <property type="project" value="InterPro"/>
</dbReference>
<evidence type="ECO:0000313" key="3">
    <source>
        <dbReference type="EMBL" id="MBM3331941.1"/>
    </source>
</evidence>
<dbReference type="NCBIfam" id="TIGR03960">
    <property type="entry name" value="rSAM_fuse_unch"/>
    <property type="match status" value="1"/>
</dbReference>
<dbReference type="InterPro" id="IPR006638">
    <property type="entry name" value="Elp3/MiaA/NifB-like_rSAM"/>
</dbReference>
<dbReference type="Pfam" id="PF19864">
    <property type="entry name" value="Radical_SAM_N2"/>
    <property type="match status" value="1"/>
</dbReference>